<dbReference type="Pfam" id="PF20514">
    <property type="entry name" value="WHD_ROXA"/>
    <property type="match status" value="1"/>
</dbReference>
<evidence type="ECO:0000256" key="2">
    <source>
        <dbReference type="ARBA" id="ARBA00023002"/>
    </source>
</evidence>
<dbReference type="AlphaFoldDB" id="A0A379ZYE9"/>
<name>A0A379ZYE9_SERMA</name>
<keyword evidence="2" id="KW-0560">Oxidoreductase</keyword>
<evidence type="ECO:0000256" key="1">
    <source>
        <dbReference type="ARBA" id="ARBA00022964"/>
    </source>
</evidence>
<keyword evidence="1" id="KW-0223">Dioxygenase</keyword>
<dbReference type="InterPro" id="IPR046799">
    <property type="entry name" value="ROXA-like_wH"/>
</dbReference>
<dbReference type="Gene3D" id="3.40.366.30">
    <property type="entry name" value="50S ribosomal protein L16 arginine hydroxylase, Chain A, Domain 2"/>
    <property type="match status" value="1"/>
</dbReference>
<evidence type="ECO:0000313" key="5">
    <source>
        <dbReference type="Proteomes" id="UP000254765"/>
    </source>
</evidence>
<gene>
    <name evidence="4" type="ORF">NCTC10211_04397</name>
</gene>
<accession>A0A379ZYE9</accession>
<organism evidence="4 5">
    <name type="scientific">Serratia marcescens</name>
    <dbReference type="NCBI Taxonomy" id="615"/>
    <lineage>
        <taxon>Bacteria</taxon>
        <taxon>Pseudomonadati</taxon>
        <taxon>Pseudomonadota</taxon>
        <taxon>Gammaproteobacteria</taxon>
        <taxon>Enterobacterales</taxon>
        <taxon>Yersiniaceae</taxon>
        <taxon>Serratia</taxon>
    </lineage>
</organism>
<proteinExistence type="predicted"/>
<dbReference type="Proteomes" id="UP000254765">
    <property type="component" value="Unassembled WGS sequence"/>
</dbReference>
<protein>
    <submittedName>
        <fullName evidence="4">Cupin superfamily protein</fullName>
    </submittedName>
</protein>
<evidence type="ECO:0000313" key="4">
    <source>
        <dbReference type="EMBL" id="SUI69569.1"/>
    </source>
</evidence>
<dbReference type="GO" id="GO:0051213">
    <property type="term" value="F:dioxygenase activity"/>
    <property type="evidence" value="ECO:0007669"/>
    <property type="project" value="UniProtKB-KW"/>
</dbReference>
<dbReference type="SUPFAM" id="SSF51197">
    <property type="entry name" value="Clavaminate synthase-like"/>
    <property type="match status" value="1"/>
</dbReference>
<dbReference type="EMBL" id="UGYK01000002">
    <property type="protein sequence ID" value="SUI69569.1"/>
    <property type="molecule type" value="Genomic_DNA"/>
</dbReference>
<sequence length="156" mass="17626">MLARELGSKRYGDPDVKLREHPAEILPQEVDALRQMMLDLVQQPEHFQHWFGEFISQSRHELDLAPPEPPYQAGEIYELLQQGEALQRLGGLRVLRVGDRCFVNGELIDTDQLQAADALCQNFSVDAALLGDAVDEPSFLALLTALVNSGYWYFND</sequence>
<evidence type="ECO:0000259" key="3">
    <source>
        <dbReference type="Pfam" id="PF20514"/>
    </source>
</evidence>
<reference evidence="4 5" key="1">
    <citation type="submission" date="2018-06" db="EMBL/GenBank/DDBJ databases">
        <authorList>
            <consortium name="Pathogen Informatics"/>
            <person name="Doyle S."/>
        </authorList>
    </citation>
    <scope>NUCLEOTIDE SEQUENCE [LARGE SCALE GENOMIC DNA]</scope>
    <source>
        <strain evidence="4 5">NCTC10211</strain>
    </source>
</reference>
<feature type="domain" description="ROXA-like winged helix" evidence="3">
    <location>
        <begin position="40"/>
        <end position="153"/>
    </location>
</feature>